<protein>
    <recommendedName>
        <fullName evidence="4">Sulfotransferase family protein</fullName>
    </recommendedName>
</protein>
<evidence type="ECO:0000313" key="3">
    <source>
        <dbReference type="Proteomes" id="UP000199399"/>
    </source>
</evidence>
<sequence length="336" mass="36524">MTSVFPASWPVGAAVLPALGRAIMDVILHIGAHRSGTTSFQRYLRYNHAELSARGIGFWGPTRVRQSVFPGLFPGPAVARGRDPVRRAEGRVQMQVAQCRAQGLSQLLISDENMIGSARQCLRHAALYPAIGERMARIGSAFGGRIKRVVLSVRAPDLWWASAAAYTVGRGHPVPSAQTREAIAQNPRSWRDVVTDLACALPEAEIRITPFEQFAGRSDALFTACTDQTAPMGKAQWLNRAPDLSALRDTLNERGEDPALLPTSAGRWQPFDAAQAAALRERYADDQFWLAAGADGLATLTEDPSRRRAGPSLPPGAMREGHAYDIREQGRQSPLA</sequence>
<dbReference type="EMBL" id="FNBP01000002">
    <property type="protein sequence ID" value="SDF52696.1"/>
    <property type="molecule type" value="Genomic_DNA"/>
</dbReference>
<feature type="region of interest" description="Disordered" evidence="1">
    <location>
        <begin position="301"/>
        <end position="336"/>
    </location>
</feature>
<gene>
    <name evidence="2" type="ORF">SAMN04489759_102389</name>
</gene>
<name>A0A1G7LTJ0_9RHOB</name>
<dbReference type="SUPFAM" id="SSF52540">
    <property type="entry name" value="P-loop containing nucleoside triphosphate hydrolases"/>
    <property type="match status" value="1"/>
</dbReference>
<reference evidence="3" key="1">
    <citation type="submission" date="2016-10" db="EMBL/GenBank/DDBJ databases">
        <authorList>
            <person name="Varghese N."/>
            <person name="Submissions S."/>
        </authorList>
    </citation>
    <scope>NUCLEOTIDE SEQUENCE [LARGE SCALE GENOMIC DNA]</scope>
    <source>
        <strain evidence="3">DSM 16477</strain>
    </source>
</reference>
<dbReference type="STRING" id="218672.SAMN04489759_102389"/>
<dbReference type="RefSeq" id="WP_244153602.1">
    <property type="nucleotide sequence ID" value="NZ_FNBP01000002.1"/>
</dbReference>
<dbReference type="Proteomes" id="UP000199399">
    <property type="component" value="Unassembled WGS sequence"/>
</dbReference>
<evidence type="ECO:0008006" key="4">
    <source>
        <dbReference type="Google" id="ProtNLM"/>
    </source>
</evidence>
<dbReference type="InterPro" id="IPR027417">
    <property type="entry name" value="P-loop_NTPase"/>
</dbReference>
<accession>A0A1G7LTJ0</accession>
<dbReference type="AlphaFoldDB" id="A0A1G7LTJ0"/>
<evidence type="ECO:0000256" key="1">
    <source>
        <dbReference type="SAM" id="MobiDB-lite"/>
    </source>
</evidence>
<feature type="compositionally biased region" description="Basic and acidic residues" evidence="1">
    <location>
        <begin position="319"/>
        <end position="330"/>
    </location>
</feature>
<evidence type="ECO:0000313" key="2">
    <source>
        <dbReference type="EMBL" id="SDF52696.1"/>
    </source>
</evidence>
<keyword evidence="3" id="KW-1185">Reference proteome</keyword>
<organism evidence="2 3">
    <name type="scientific">Sulfitobacter delicatus</name>
    <dbReference type="NCBI Taxonomy" id="218672"/>
    <lineage>
        <taxon>Bacteria</taxon>
        <taxon>Pseudomonadati</taxon>
        <taxon>Pseudomonadota</taxon>
        <taxon>Alphaproteobacteria</taxon>
        <taxon>Rhodobacterales</taxon>
        <taxon>Roseobacteraceae</taxon>
        <taxon>Sulfitobacter</taxon>
    </lineage>
</organism>
<proteinExistence type="predicted"/>